<dbReference type="Pfam" id="PF05028">
    <property type="entry name" value="PARG_cat_C"/>
    <property type="match status" value="1"/>
</dbReference>
<dbReference type="PANTHER" id="PTHR12837:SF8">
    <property type="entry name" value="POLY(ADP-RIBOSE) GLYCOHYDROLASE"/>
    <property type="match status" value="1"/>
</dbReference>
<keyword evidence="10" id="KW-1185">Reference proteome</keyword>
<dbReference type="Proteomes" id="UP001591681">
    <property type="component" value="Unassembled WGS sequence"/>
</dbReference>
<evidence type="ECO:0000256" key="5">
    <source>
        <dbReference type="PIRSR" id="PIRSR607724-2"/>
    </source>
</evidence>
<dbReference type="Pfam" id="PF20811">
    <property type="entry name" value="PARG_cat_N"/>
    <property type="match status" value="1"/>
</dbReference>
<keyword evidence="3" id="KW-0378">Hydrolase</keyword>
<evidence type="ECO:0000256" key="6">
    <source>
        <dbReference type="SAM" id="MobiDB-lite"/>
    </source>
</evidence>
<reference evidence="9 10" key="1">
    <citation type="submission" date="2024-09" db="EMBL/GenBank/DDBJ databases">
        <title>A chromosome-level genome assembly of Gray's grenadier anchovy, Coilia grayii.</title>
        <authorList>
            <person name="Fu Z."/>
        </authorList>
    </citation>
    <scope>NUCLEOTIDE SEQUENCE [LARGE SCALE GENOMIC DNA]</scope>
    <source>
        <strain evidence="9">G4</strain>
        <tissue evidence="9">Muscle</tissue>
    </source>
</reference>
<evidence type="ECO:0000313" key="10">
    <source>
        <dbReference type="Proteomes" id="UP001591681"/>
    </source>
</evidence>
<feature type="domain" description="PARG helical" evidence="8">
    <location>
        <begin position="347"/>
        <end position="461"/>
    </location>
</feature>
<comment type="caution">
    <text evidence="9">The sequence shown here is derived from an EMBL/GenBank/DDBJ whole genome shotgun (WGS) entry which is preliminary data.</text>
</comment>
<proteinExistence type="inferred from homology"/>
<evidence type="ECO:0000256" key="3">
    <source>
        <dbReference type="ARBA" id="ARBA00022801"/>
    </source>
</evidence>
<feature type="active site" evidence="4">
    <location>
        <position position="518"/>
    </location>
</feature>
<dbReference type="InterPro" id="IPR046372">
    <property type="entry name" value="PARG_cat_C"/>
</dbReference>
<dbReference type="PANTHER" id="PTHR12837">
    <property type="entry name" value="POLY ADP-RIBOSE GLYCOHYDROLASE"/>
    <property type="match status" value="1"/>
</dbReference>
<dbReference type="AlphaFoldDB" id="A0ABD1J8S3"/>
<sequence>MDPESHVSTDLNLEGTKNHLLKPFPADGNASTKICNHNKKTTDKSDGNFNITHDPKIGSTDMDCDHMETDLADHSVNEMNSPNGQKPLKPCMSDCRSCGVPTGESLNLSLNESCCVNLTQDMEMLSPDSQTCRDSTEGTCGGVKTHGAASPTSGPKTPEKPDARAKGQGGKQCDVAAVESSAPQTNCLATSITNQQENTWMTSPKSDLIDGRRNRLWLGTPVDELRRMPKCRHPLPHLKVSPSHCVMVRTDLLREGEVPVPYPSKYRDAWDDVFVKMPCSDKNLFPVETEDGNTVQSRWDLICAALESECKSSLDIRDGILRYSAAHAKRWDFTALNVLCTDALELSEVQQLFEVLLPSMVQLALSAPRLCTQPIPLLKQRMNHSITMSQEQIASLLANAFFCTFPRRNYRKAEYANYPEINFYRLFEGSSPQKIEKLKTLLCYFRTVTESKPTGLVTFTRQSLTNFPKWESSRTLLSRLHITCEGTIEDQGYGMLQVDFANRLVGGGVTGQGLVQEEIRFLINAELIASRLFTEALDHNECLIITGTEQYSKYSGYAESYKWKKSHKDDRPRDEWKRRCTEIVALDALKYRHFLEQFQPDKITRELNKAYCGFFRPGMSSQYLSAVATGNWGCGAFGGDTRLKALLQIMAASESGRDVAYFTFGDAELMRDVSDLHTFLTDRAVTVGKLFRELKQFFNVVCKNCSGPRPDVSLYGFLYERLTMDPEPTDTENTDMTPGPPTN</sequence>
<feature type="active site" evidence="4">
    <location>
        <position position="499"/>
    </location>
</feature>
<feature type="active site" evidence="4">
    <location>
        <position position="517"/>
    </location>
</feature>
<feature type="binding site" evidence="5">
    <location>
        <position position="557"/>
    </location>
    <ligand>
        <name>substrate</name>
    </ligand>
</feature>
<organism evidence="9 10">
    <name type="scientific">Coilia grayii</name>
    <name type="common">Gray's grenadier anchovy</name>
    <dbReference type="NCBI Taxonomy" id="363190"/>
    <lineage>
        <taxon>Eukaryota</taxon>
        <taxon>Metazoa</taxon>
        <taxon>Chordata</taxon>
        <taxon>Craniata</taxon>
        <taxon>Vertebrata</taxon>
        <taxon>Euteleostomi</taxon>
        <taxon>Actinopterygii</taxon>
        <taxon>Neopterygii</taxon>
        <taxon>Teleostei</taxon>
        <taxon>Clupei</taxon>
        <taxon>Clupeiformes</taxon>
        <taxon>Clupeoidei</taxon>
        <taxon>Engraulidae</taxon>
        <taxon>Coilinae</taxon>
        <taxon>Coilia</taxon>
    </lineage>
</organism>
<comment type="similarity">
    <text evidence="1">Belongs to the poly(ADP-ribose) glycohydrolase family.</text>
</comment>
<name>A0ABD1J8S3_9TELE</name>
<evidence type="ECO:0000256" key="4">
    <source>
        <dbReference type="PIRSR" id="PIRSR607724-1"/>
    </source>
</evidence>
<dbReference type="EC" id="3.2.1.143" evidence="2"/>
<feature type="binding site" evidence="5">
    <location>
        <position position="516"/>
    </location>
    <ligand>
        <name>substrate</name>
    </ligand>
</feature>
<gene>
    <name evidence="9" type="ORF">ACEWY4_021342</name>
</gene>
<evidence type="ECO:0000259" key="7">
    <source>
        <dbReference type="Pfam" id="PF05028"/>
    </source>
</evidence>
<dbReference type="InterPro" id="IPR048362">
    <property type="entry name" value="PARG_helical"/>
</dbReference>
<dbReference type="GO" id="GO:0004649">
    <property type="term" value="F:poly(ADP-ribose) glycohydrolase activity"/>
    <property type="evidence" value="ECO:0007669"/>
    <property type="project" value="UniProtKB-EC"/>
</dbReference>
<evidence type="ECO:0000259" key="8">
    <source>
        <dbReference type="Pfam" id="PF20811"/>
    </source>
</evidence>
<feature type="region of interest" description="Disordered" evidence="6">
    <location>
        <begin position="127"/>
        <end position="171"/>
    </location>
</feature>
<accession>A0ABD1J8S3</accession>
<evidence type="ECO:0000256" key="1">
    <source>
        <dbReference type="ARBA" id="ARBA00009545"/>
    </source>
</evidence>
<dbReference type="EMBL" id="JBHFQA010000018">
    <property type="protein sequence ID" value="KAL2083569.1"/>
    <property type="molecule type" value="Genomic_DNA"/>
</dbReference>
<evidence type="ECO:0000256" key="2">
    <source>
        <dbReference type="ARBA" id="ARBA00012255"/>
    </source>
</evidence>
<protein>
    <recommendedName>
        <fullName evidence="2">poly(ADP-ribose) glycohydrolase</fullName>
        <ecNumber evidence="2">3.2.1.143</ecNumber>
    </recommendedName>
</protein>
<evidence type="ECO:0000313" key="9">
    <source>
        <dbReference type="EMBL" id="KAL2083569.1"/>
    </source>
</evidence>
<dbReference type="InterPro" id="IPR007724">
    <property type="entry name" value="Poly_GlycHdrlase"/>
</dbReference>
<feature type="domain" description="PARG catalytic Macro" evidence="7">
    <location>
        <begin position="468"/>
        <end position="670"/>
    </location>
</feature>
<feature type="binding site" evidence="5">
    <location>
        <position position="502"/>
    </location>
    <ligand>
        <name>substrate</name>
    </ligand>
</feature>